<name>F8E0K0_CORRG</name>
<dbReference type="eggNOG" id="COG1309">
    <property type="taxonomic scope" value="Bacteria"/>
</dbReference>
<dbReference type="GO" id="GO:0003677">
    <property type="term" value="F:DNA binding"/>
    <property type="evidence" value="ECO:0007669"/>
    <property type="project" value="UniProtKB-UniRule"/>
</dbReference>
<sequence>MNARTPQPLPPVAQVATDGLSLRDRKKAETRYSIAHATVEAILDQGVELATITTICERAGVSQRTFHNYFPHREAAVWHYLQTLLGWLCKAVKVTEPGLEPLDLVESLAKRFYNNSENPLFSMTALGRLVSVLHGLDLGILEELINQDVQANAAEESPKDWSPGERFTLPLVESIRDYYGSRIDFFTATMLVHTLLMVCHSVWELSQDRLLSGDRTAEAMIQESFELLRSGFSLSDAT</sequence>
<dbReference type="EMBL" id="CP002857">
    <property type="protein sequence ID" value="AEI09990.1"/>
    <property type="molecule type" value="Genomic_DNA"/>
</dbReference>
<dbReference type="SUPFAM" id="SSF46689">
    <property type="entry name" value="Homeodomain-like"/>
    <property type="match status" value="1"/>
</dbReference>
<gene>
    <name evidence="4" type="primary">mmpLR</name>
    <name evidence="4" type="ordered locus">CRES_1637</name>
</gene>
<feature type="domain" description="HTH tetR-type" evidence="3">
    <location>
        <begin position="28"/>
        <end position="88"/>
    </location>
</feature>
<evidence type="ECO:0000259" key="3">
    <source>
        <dbReference type="PROSITE" id="PS50977"/>
    </source>
</evidence>
<dbReference type="InterPro" id="IPR009057">
    <property type="entry name" value="Homeodomain-like_sf"/>
</dbReference>
<dbReference type="Gene3D" id="1.10.357.10">
    <property type="entry name" value="Tetracycline Repressor, domain 2"/>
    <property type="match status" value="1"/>
</dbReference>
<proteinExistence type="predicted"/>
<evidence type="ECO:0000256" key="1">
    <source>
        <dbReference type="ARBA" id="ARBA00023125"/>
    </source>
</evidence>
<reference evidence="4 5" key="1">
    <citation type="journal article" date="2012" name="BMC Genomics">
        <title>Complete genome sequence, lifestyle, and multi-drug resistance of the human pathogen Corynebacterium resistens DSM 45100 isolated from blood samples of a leukemia patient.</title>
        <authorList>
            <person name="Schroder J."/>
            <person name="Maus I."/>
            <person name="Meyer K."/>
            <person name="Wordemann S."/>
            <person name="Blom J."/>
            <person name="Jaenicke S."/>
            <person name="Schneider J."/>
            <person name="Trost E."/>
            <person name="Tauch A."/>
        </authorList>
    </citation>
    <scope>NUCLEOTIDE SEQUENCE [LARGE SCALE GENOMIC DNA]</scope>
    <source>
        <strain evidence="5">DSM 45100 / JCM 12819 / CCUG 50093 / GTC 2026 / SICGH 158</strain>
    </source>
</reference>
<evidence type="ECO:0000313" key="5">
    <source>
        <dbReference type="Proteomes" id="UP000000492"/>
    </source>
</evidence>
<feature type="DNA-binding region" description="H-T-H motif" evidence="2">
    <location>
        <begin position="51"/>
        <end position="70"/>
    </location>
</feature>
<dbReference type="HOGENOM" id="CLU_069356_2_3_11"/>
<accession>F8E0K0</accession>
<dbReference type="PROSITE" id="PS50977">
    <property type="entry name" value="HTH_TETR_2"/>
    <property type="match status" value="1"/>
</dbReference>
<dbReference type="Proteomes" id="UP000000492">
    <property type="component" value="Chromosome"/>
</dbReference>
<protein>
    <submittedName>
        <fullName evidence="4">TetR DNA-binding transcription regulator</fullName>
    </submittedName>
</protein>
<keyword evidence="5" id="KW-1185">Reference proteome</keyword>
<organism evidence="4 5">
    <name type="scientific">Corynebacterium resistens (strain DSM 45100 / JCM 12819 / GTC 2026 / SICGH 158)</name>
    <dbReference type="NCBI Taxonomy" id="662755"/>
    <lineage>
        <taxon>Bacteria</taxon>
        <taxon>Bacillati</taxon>
        <taxon>Actinomycetota</taxon>
        <taxon>Actinomycetes</taxon>
        <taxon>Mycobacteriales</taxon>
        <taxon>Corynebacteriaceae</taxon>
        <taxon>Corynebacterium</taxon>
    </lineage>
</organism>
<dbReference type="STRING" id="662755.CRES_1637"/>
<evidence type="ECO:0000256" key="2">
    <source>
        <dbReference type="PROSITE-ProRule" id="PRU00335"/>
    </source>
</evidence>
<dbReference type="KEGG" id="crd:CRES_1637"/>
<dbReference type="AlphaFoldDB" id="F8E0K0"/>
<evidence type="ECO:0000313" key="4">
    <source>
        <dbReference type="EMBL" id="AEI09990.1"/>
    </source>
</evidence>
<dbReference type="RefSeq" id="WP_013888978.1">
    <property type="nucleotide sequence ID" value="NC_015673.1"/>
</dbReference>
<dbReference type="OrthoDB" id="8688418at2"/>
<dbReference type="Pfam" id="PF00440">
    <property type="entry name" value="TetR_N"/>
    <property type="match status" value="1"/>
</dbReference>
<dbReference type="InterPro" id="IPR001647">
    <property type="entry name" value="HTH_TetR"/>
</dbReference>
<keyword evidence="1 2" id="KW-0238">DNA-binding</keyword>